<accession>A0A5C1QI89</accession>
<dbReference type="PANTHER" id="PTHR40065">
    <property type="entry name" value="RNA-BINDING PROTEIN YHBY"/>
    <property type="match status" value="1"/>
</dbReference>
<dbReference type="PROSITE" id="PS51295">
    <property type="entry name" value="CRM"/>
    <property type="match status" value="1"/>
</dbReference>
<dbReference type="SMART" id="SM01103">
    <property type="entry name" value="CRS1_YhbY"/>
    <property type="match status" value="1"/>
</dbReference>
<dbReference type="NCBIfam" id="TIGR00253">
    <property type="entry name" value="RNA_bind_YhbY"/>
    <property type="match status" value="1"/>
</dbReference>
<keyword evidence="1 2" id="KW-0694">RNA-binding</keyword>
<name>A0A5C1QI89_9SPIO</name>
<evidence type="ECO:0000256" key="1">
    <source>
        <dbReference type="ARBA" id="ARBA00022884"/>
    </source>
</evidence>
<dbReference type="PANTHER" id="PTHR40065:SF3">
    <property type="entry name" value="RNA-BINDING PROTEIN YHBY"/>
    <property type="match status" value="1"/>
</dbReference>
<evidence type="ECO:0000313" key="4">
    <source>
        <dbReference type="EMBL" id="QEN07853.1"/>
    </source>
</evidence>
<dbReference type="InterPro" id="IPR035920">
    <property type="entry name" value="YhbY-like_sf"/>
</dbReference>
<dbReference type="RefSeq" id="WP_149485933.1">
    <property type="nucleotide sequence ID" value="NZ_CP036150.1"/>
</dbReference>
<sequence>MEPLKGFQRSYLGKKAHSLKPVVMIGGKGLTEAVIKAVDAELENHEMIKIKFVDNKETRRELAEELVQKTESQLVRVIGNIAIVYRYQKEHDKRIYHVPKD</sequence>
<dbReference type="Pfam" id="PF01985">
    <property type="entry name" value="CRS1_YhbY"/>
    <property type="match status" value="1"/>
</dbReference>
<dbReference type="Proteomes" id="UP000324209">
    <property type="component" value="Chromosome"/>
</dbReference>
<feature type="domain" description="CRM" evidence="3">
    <location>
        <begin position="2"/>
        <end position="97"/>
    </location>
</feature>
<dbReference type="KEGG" id="ock:EXM22_07555"/>
<dbReference type="InterPro" id="IPR051925">
    <property type="entry name" value="RNA-binding_domain"/>
</dbReference>
<reference evidence="4 5" key="1">
    <citation type="submission" date="2019-02" db="EMBL/GenBank/DDBJ databases">
        <title>Complete Genome Sequence and Methylome Analysis of free living Spirochaetas.</title>
        <authorList>
            <person name="Fomenkov A."/>
            <person name="Dubinina G."/>
            <person name="Leshcheva N."/>
            <person name="Mikheeva N."/>
            <person name="Grabovich M."/>
            <person name="Vincze T."/>
            <person name="Roberts R.J."/>
        </authorList>
    </citation>
    <scope>NUCLEOTIDE SEQUENCE [LARGE SCALE GENOMIC DNA]</scope>
    <source>
        <strain evidence="4 5">K2</strain>
    </source>
</reference>
<dbReference type="OrthoDB" id="9797519at2"/>
<dbReference type="AlphaFoldDB" id="A0A5C1QI89"/>
<proteinExistence type="predicted"/>
<dbReference type="SUPFAM" id="SSF75471">
    <property type="entry name" value="YhbY-like"/>
    <property type="match status" value="1"/>
</dbReference>
<dbReference type="InterPro" id="IPR001890">
    <property type="entry name" value="RNA-binding_CRM"/>
</dbReference>
<dbReference type="InterPro" id="IPR017924">
    <property type="entry name" value="RNA-binding_YhbY"/>
</dbReference>
<dbReference type="EMBL" id="CP036150">
    <property type="protein sequence ID" value="QEN07853.1"/>
    <property type="molecule type" value="Genomic_DNA"/>
</dbReference>
<organism evidence="4 5">
    <name type="scientific">Oceanispirochaeta crateris</name>
    <dbReference type="NCBI Taxonomy" id="2518645"/>
    <lineage>
        <taxon>Bacteria</taxon>
        <taxon>Pseudomonadati</taxon>
        <taxon>Spirochaetota</taxon>
        <taxon>Spirochaetia</taxon>
        <taxon>Spirochaetales</taxon>
        <taxon>Spirochaetaceae</taxon>
        <taxon>Oceanispirochaeta</taxon>
    </lineage>
</organism>
<evidence type="ECO:0000259" key="3">
    <source>
        <dbReference type="PROSITE" id="PS51295"/>
    </source>
</evidence>
<keyword evidence="5" id="KW-1185">Reference proteome</keyword>
<dbReference type="Gene3D" id="3.30.110.60">
    <property type="entry name" value="YhbY-like"/>
    <property type="match status" value="1"/>
</dbReference>
<evidence type="ECO:0000313" key="5">
    <source>
        <dbReference type="Proteomes" id="UP000324209"/>
    </source>
</evidence>
<evidence type="ECO:0000256" key="2">
    <source>
        <dbReference type="PROSITE-ProRule" id="PRU00626"/>
    </source>
</evidence>
<gene>
    <name evidence="4" type="primary">yhbY</name>
    <name evidence="4" type="ORF">EXM22_07555</name>
</gene>
<dbReference type="GO" id="GO:0003723">
    <property type="term" value="F:RNA binding"/>
    <property type="evidence" value="ECO:0007669"/>
    <property type="project" value="UniProtKB-UniRule"/>
</dbReference>
<protein>
    <submittedName>
        <fullName evidence="4">Ribosome assembly RNA-binding protein YhbY</fullName>
    </submittedName>
</protein>